<feature type="domain" description="Rubredoxin-like" evidence="5">
    <location>
        <begin position="164"/>
        <end position="200"/>
    </location>
</feature>
<dbReference type="AlphaFoldDB" id="A0A9D1GRN4"/>
<reference evidence="6" key="2">
    <citation type="journal article" date="2021" name="PeerJ">
        <title>Extensive microbial diversity within the chicken gut microbiome revealed by metagenomics and culture.</title>
        <authorList>
            <person name="Gilroy R."/>
            <person name="Ravi A."/>
            <person name="Getino M."/>
            <person name="Pursley I."/>
            <person name="Horton D.L."/>
            <person name="Alikhan N.F."/>
            <person name="Baker D."/>
            <person name="Gharbi K."/>
            <person name="Hall N."/>
            <person name="Watson M."/>
            <person name="Adriaenssens E.M."/>
            <person name="Foster-Nyarko E."/>
            <person name="Jarju S."/>
            <person name="Secka A."/>
            <person name="Antonio M."/>
            <person name="Oren A."/>
            <person name="Chaudhuri R.R."/>
            <person name="La Ragione R."/>
            <person name="Hildebrand F."/>
            <person name="Pallen M.J."/>
        </authorList>
    </citation>
    <scope>NUCLEOTIDE SEQUENCE</scope>
    <source>
        <strain evidence="6">ChiW17-6978</strain>
    </source>
</reference>
<accession>A0A9D1GRN4</accession>
<dbReference type="InterPro" id="IPR012349">
    <property type="entry name" value="Split_barrel_FMN-bd"/>
</dbReference>
<name>A0A9D1GRN4_9MOLU</name>
<comment type="cofactor">
    <cofactor evidence="2">
        <name>Fe(3+)</name>
        <dbReference type="ChEBI" id="CHEBI:29034"/>
    </cofactor>
</comment>
<dbReference type="Gene3D" id="2.20.28.10">
    <property type="match status" value="1"/>
</dbReference>
<dbReference type="InterPro" id="IPR002563">
    <property type="entry name" value="Flavin_Rdtase-like_dom"/>
</dbReference>
<dbReference type="Pfam" id="PF21349">
    <property type="entry name" value="RUBY_RBDX"/>
    <property type="match status" value="1"/>
</dbReference>
<dbReference type="SUPFAM" id="SSF50475">
    <property type="entry name" value="FMN-binding split barrel"/>
    <property type="match status" value="1"/>
</dbReference>
<evidence type="ECO:0000256" key="2">
    <source>
        <dbReference type="ARBA" id="ARBA00001965"/>
    </source>
</evidence>
<protein>
    <submittedName>
        <fullName evidence="6">Flavin reductase</fullName>
    </submittedName>
</protein>
<sequence length="204" mass="23201">MNLKAMFKLSYGLYVLTAKENEKDNGCIINTVTQVTSDPNRITIAVNKSNYTHDMIMRTKKFNISVLTEQSKFATYKHWGFQSGATVDKCENITFQRSENGLIYLEEECNAYLCAEVISTTDLGSHTLFLANVVDAEVISEDESVTYSYYQKNIKTTPKKEEKKKGFICTVCGYIYEGDSLPEDFICPWCKHPASDFVPLNQDE</sequence>
<evidence type="ECO:0000256" key="1">
    <source>
        <dbReference type="ARBA" id="ARBA00001917"/>
    </source>
</evidence>
<evidence type="ECO:0000256" key="4">
    <source>
        <dbReference type="ARBA" id="ARBA00038054"/>
    </source>
</evidence>
<comment type="caution">
    <text evidence="6">The sequence shown here is derived from an EMBL/GenBank/DDBJ whole genome shotgun (WGS) entry which is preliminary data.</text>
</comment>
<dbReference type="PANTHER" id="PTHR43567:SF1">
    <property type="entry name" value="FLAVOREDOXIN"/>
    <property type="match status" value="1"/>
</dbReference>
<reference evidence="6" key="1">
    <citation type="submission" date="2020-10" db="EMBL/GenBank/DDBJ databases">
        <authorList>
            <person name="Gilroy R."/>
        </authorList>
    </citation>
    <scope>NUCLEOTIDE SEQUENCE</scope>
    <source>
        <strain evidence="6">ChiW17-6978</strain>
    </source>
</reference>
<dbReference type="Gene3D" id="2.30.110.10">
    <property type="entry name" value="Electron Transport, Fmn-binding Protein, Chain A"/>
    <property type="match status" value="1"/>
</dbReference>
<comment type="similarity">
    <text evidence="4">Belongs to the flavoredoxin family.</text>
</comment>
<proteinExistence type="inferred from homology"/>
<dbReference type="GO" id="GO:0016646">
    <property type="term" value="F:oxidoreductase activity, acting on the CH-NH group of donors, NAD or NADP as acceptor"/>
    <property type="evidence" value="ECO:0007669"/>
    <property type="project" value="UniProtKB-ARBA"/>
</dbReference>
<dbReference type="CDD" id="cd00350">
    <property type="entry name" value="rubredoxin_like"/>
    <property type="match status" value="1"/>
</dbReference>
<dbReference type="GO" id="GO:0010181">
    <property type="term" value="F:FMN binding"/>
    <property type="evidence" value="ECO:0007669"/>
    <property type="project" value="InterPro"/>
</dbReference>
<dbReference type="GO" id="GO:0005506">
    <property type="term" value="F:iron ion binding"/>
    <property type="evidence" value="ECO:0007669"/>
    <property type="project" value="InterPro"/>
</dbReference>
<organism evidence="6 7">
    <name type="scientific">Candidatus Pelethenecus faecipullorum</name>
    <dbReference type="NCBI Taxonomy" id="2840900"/>
    <lineage>
        <taxon>Bacteria</taxon>
        <taxon>Bacillati</taxon>
        <taxon>Mycoplasmatota</taxon>
        <taxon>Mollicutes</taxon>
        <taxon>Candidatus Pelethenecus</taxon>
    </lineage>
</organism>
<dbReference type="InterPro" id="IPR024934">
    <property type="entry name" value="Rubredoxin-like_dom"/>
</dbReference>
<dbReference type="Pfam" id="PF01613">
    <property type="entry name" value="Flavin_Reduct"/>
    <property type="match status" value="1"/>
</dbReference>
<comment type="cofactor">
    <cofactor evidence="1">
        <name>FMN</name>
        <dbReference type="ChEBI" id="CHEBI:58210"/>
    </cofactor>
</comment>
<dbReference type="InterPro" id="IPR048574">
    <property type="entry name" value="RUBY_RBDX"/>
</dbReference>
<dbReference type="PANTHER" id="PTHR43567">
    <property type="entry name" value="FLAVOREDOXIN-RELATED-RELATED"/>
    <property type="match status" value="1"/>
</dbReference>
<dbReference type="SUPFAM" id="SSF57802">
    <property type="entry name" value="Rubredoxin-like"/>
    <property type="match status" value="1"/>
</dbReference>
<dbReference type="InterPro" id="IPR052174">
    <property type="entry name" value="Flavoredoxin"/>
</dbReference>
<evidence type="ECO:0000256" key="3">
    <source>
        <dbReference type="ARBA" id="ARBA00022630"/>
    </source>
</evidence>
<gene>
    <name evidence="6" type="ORF">IAD46_01685</name>
</gene>
<dbReference type="PROSITE" id="PS50903">
    <property type="entry name" value="RUBREDOXIN_LIKE"/>
    <property type="match status" value="1"/>
</dbReference>
<evidence type="ECO:0000313" key="6">
    <source>
        <dbReference type="EMBL" id="HIT49716.1"/>
    </source>
</evidence>
<keyword evidence="3" id="KW-0285">Flavoprotein</keyword>
<dbReference type="Proteomes" id="UP000886758">
    <property type="component" value="Unassembled WGS sequence"/>
</dbReference>
<dbReference type="SMART" id="SM00903">
    <property type="entry name" value="Flavin_Reduct"/>
    <property type="match status" value="1"/>
</dbReference>
<evidence type="ECO:0000313" key="7">
    <source>
        <dbReference type="Proteomes" id="UP000886758"/>
    </source>
</evidence>
<evidence type="ECO:0000259" key="5">
    <source>
        <dbReference type="PROSITE" id="PS50903"/>
    </source>
</evidence>
<dbReference type="EMBL" id="DVLF01000054">
    <property type="protein sequence ID" value="HIT49716.1"/>
    <property type="molecule type" value="Genomic_DNA"/>
</dbReference>